<reference evidence="3 4" key="1">
    <citation type="submission" date="2018-07" db="EMBL/GenBank/DDBJ databases">
        <title>Modular assembly of carbohydrate-degrading microbial communities in the ocean.</title>
        <authorList>
            <person name="Enke T.N."/>
            <person name="Datta M.S."/>
            <person name="Schwartzman J.A."/>
            <person name="Cermak N."/>
            <person name="Schmitz D.A."/>
            <person name="Barrere J."/>
            <person name="Cordero O.X."/>
        </authorList>
    </citation>
    <scope>NUCLEOTIDE SEQUENCE [LARGE SCALE GENOMIC DNA]</scope>
    <source>
        <strain evidence="3 4">C3M10</strain>
    </source>
</reference>
<accession>A0A366X796</accession>
<evidence type="ECO:0000313" key="3">
    <source>
        <dbReference type="EMBL" id="RBW59967.1"/>
    </source>
</evidence>
<gene>
    <name evidence="3" type="ORF">DS909_04850</name>
</gene>
<dbReference type="AlphaFoldDB" id="A0A366X796"/>
<evidence type="ECO:0000313" key="4">
    <source>
        <dbReference type="Proteomes" id="UP000252706"/>
    </source>
</evidence>
<dbReference type="GO" id="GO:0005975">
    <property type="term" value="P:carbohydrate metabolic process"/>
    <property type="evidence" value="ECO:0007669"/>
    <property type="project" value="InterPro"/>
</dbReference>
<evidence type="ECO:0000256" key="1">
    <source>
        <dbReference type="ARBA" id="ARBA00022676"/>
    </source>
</evidence>
<dbReference type="OrthoDB" id="9794601at2"/>
<proteinExistence type="predicted"/>
<dbReference type="GO" id="GO:0016020">
    <property type="term" value="C:membrane"/>
    <property type="evidence" value="ECO:0007669"/>
    <property type="project" value="InterPro"/>
</dbReference>
<keyword evidence="2 3" id="KW-0808">Transferase</keyword>
<dbReference type="EMBL" id="QOCE01000012">
    <property type="protein sequence ID" value="RBW59967.1"/>
    <property type="molecule type" value="Genomic_DNA"/>
</dbReference>
<comment type="caution">
    <text evidence="3">The sequence shown here is derived from an EMBL/GenBank/DDBJ whole genome shotgun (WGS) entry which is preliminary data.</text>
</comment>
<dbReference type="PANTHER" id="PTHR11927:SF9">
    <property type="entry name" value="L-FUCOSYLTRANSFERASE"/>
    <property type="match status" value="1"/>
</dbReference>
<dbReference type="InterPro" id="IPR002516">
    <property type="entry name" value="Glyco_trans_11"/>
</dbReference>
<dbReference type="PANTHER" id="PTHR11927">
    <property type="entry name" value="GALACTOSIDE 2-L-FUCOSYLTRANSFERASE"/>
    <property type="match status" value="1"/>
</dbReference>
<keyword evidence="1 3" id="KW-0328">Glycosyltransferase</keyword>
<dbReference type="RefSeq" id="WP_113822323.1">
    <property type="nucleotide sequence ID" value="NZ_QOCE01000012.1"/>
</dbReference>
<evidence type="ECO:0000256" key="2">
    <source>
        <dbReference type="ARBA" id="ARBA00022679"/>
    </source>
</evidence>
<protein>
    <submittedName>
        <fullName evidence="3">Alpha-1,2-fucosyltransferase</fullName>
    </submittedName>
</protein>
<dbReference type="Pfam" id="PF01531">
    <property type="entry name" value="Glyco_transf_11"/>
    <property type="match status" value="1"/>
</dbReference>
<dbReference type="Proteomes" id="UP000252706">
    <property type="component" value="Unassembled WGS sequence"/>
</dbReference>
<organism evidence="3 4">
    <name type="scientific">Phaeobacter gallaeciensis</name>
    <dbReference type="NCBI Taxonomy" id="60890"/>
    <lineage>
        <taxon>Bacteria</taxon>
        <taxon>Pseudomonadati</taxon>
        <taxon>Pseudomonadota</taxon>
        <taxon>Alphaproteobacteria</taxon>
        <taxon>Rhodobacterales</taxon>
        <taxon>Roseobacteraceae</taxon>
        <taxon>Phaeobacter</taxon>
    </lineage>
</organism>
<dbReference type="GO" id="GO:0008107">
    <property type="term" value="F:galactoside 2-alpha-L-fucosyltransferase activity"/>
    <property type="evidence" value="ECO:0007669"/>
    <property type="project" value="InterPro"/>
</dbReference>
<name>A0A366X796_9RHOB</name>
<dbReference type="CDD" id="cd11301">
    <property type="entry name" value="Fut1_Fut2_like"/>
    <property type="match status" value="1"/>
</dbReference>
<sequence>MIITRLHGRLGNQMFQYAAAAGLAARRNTQVALDSRGAISRGEGVLTRVFDLPLVEPAPLPPLKSEAPVRYALWRSSGKAPKFRREQGLGYNPDIAGYADGSYLHGYWQSEQYFTQIADQIRSDFIFPDFTNTQNAEMADRIANSTAISLHVRRGDYLTLGAHVLCDQAYYEAALAQVLDGLPETPTVYVFSDDPQWAKDNLPLPVEKVVVDFNGADTDFEDMRLMTLCQHNIIGNSSFSWWAAWLNQNAQKRVAGPAKWFGDPKLVNPDILPPNWLSVSV</sequence>